<organism evidence="2 3">
    <name type="scientific">Lophium mytilinum</name>
    <dbReference type="NCBI Taxonomy" id="390894"/>
    <lineage>
        <taxon>Eukaryota</taxon>
        <taxon>Fungi</taxon>
        <taxon>Dikarya</taxon>
        <taxon>Ascomycota</taxon>
        <taxon>Pezizomycotina</taxon>
        <taxon>Dothideomycetes</taxon>
        <taxon>Pleosporomycetidae</taxon>
        <taxon>Mytilinidiales</taxon>
        <taxon>Mytilinidiaceae</taxon>
        <taxon>Lophium</taxon>
    </lineage>
</organism>
<protein>
    <submittedName>
        <fullName evidence="2">Uncharacterized protein</fullName>
    </submittedName>
</protein>
<feature type="region of interest" description="Disordered" evidence="1">
    <location>
        <begin position="395"/>
        <end position="426"/>
    </location>
</feature>
<feature type="compositionally biased region" description="Polar residues" evidence="1">
    <location>
        <begin position="417"/>
        <end position="426"/>
    </location>
</feature>
<dbReference type="Proteomes" id="UP000799750">
    <property type="component" value="Unassembled WGS sequence"/>
</dbReference>
<sequence length="426" mass="47583">MGRGGARQKDAEETAGIKCCFLQNLSFTGPANASKPYVSISILDPIITIERHHGKYHIAARFNLETSILNYENHTRDGHEAFFHSICLQYLSPWVNEELSMKPESDPSAALTVTRGTETGVSGTAGLSLSQMPSANVSLGLNRSKTLTVEYALATWSLSAHWITSPPPMRGFAPPARAKAFDEAGEKPVYQWFWAGTHGDTKTLTPDLKYTVKRHVVVKRAILVADFPSPEAKEGENEPKVTKSDEDSITNGDVAVRPAGDGVKSAKDKIKTVEGDDKELNTLESLLDFSFRVQVRVKKRFGRFHRVVILSGNEVKGKLINPLYDQVFRLRGEPSWEGVPESDTDDINSLLGQIKQDYAGNYDDLDDKDFFELSNAYMVKQRRTVVHGRDELRERDAPREKAIMRPAPIRPTHERTQPTWETTRSG</sequence>
<feature type="region of interest" description="Disordered" evidence="1">
    <location>
        <begin position="230"/>
        <end position="252"/>
    </location>
</feature>
<accession>A0A6A6R2N1</accession>
<dbReference type="OrthoDB" id="5428775at2759"/>
<proteinExistence type="predicted"/>
<gene>
    <name evidence="2" type="ORF">BU16DRAFT_615564</name>
</gene>
<dbReference type="AlphaFoldDB" id="A0A6A6R2N1"/>
<feature type="compositionally biased region" description="Basic and acidic residues" evidence="1">
    <location>
        <begin position="231"/>
        <end position="246"/>
    </location>
</feature>
<name>A0A6A6R2N1_9PEZI</name>
<reference evidence="2" key="1">
    <citation type="journal article" date="2020" name="Stud. Mycol.">
        <title>101 Dothideomycetes genomes: a test case for predicting lifestyles and emergence of pathogens.</title>
        <authorList>
            <person name="Haridas S."/>
            <person name="Albert R."/>
            <person name="Binder M."/>
            <person name="Bloem J."/>
            <person name="Labutti K."/>
            <person name="Salamov A."/>
            <person name="Andreopoulos B."/>
            <person name="Baker S."/>
            <person name="Barry K."/>
            <person name="Bills G."/>
            <person name="Bluhm B."/>
            <person name="Cannon C."/>
            <person name="Castanera R."/>
            <person name="Culley D."/>
            <person name="Daum C."/>
            <person name="Ezra D."/>
            <person name="Gonzalez J."/>
            <person name="Henrissat B."/>
            <person name="Kuo A."/>
            <person name="Liang C."/>
            <person name="Lipzen A."/>
            <person name="Lutzoni F."/>
            <person name="Magnuson J."/>
            <person name="Mondo S."/>
            <person name="Nolan M."/>
            <person name="Ohm R."/>
            <person name="Pangilinan J."/>
            <person name="Park H.-J."/>
            <person name="Ramirez L."/>
            <person name="Alfaro M."/>
            <person name="Sun H."/>
            <person name="Tritt A."/>
            <person name="Yoshinaga Y."/>
            <person name="Zwiers L.-H."/>
            <person name="Turgeon B."/>
            <person name="Goodwin S."/>
            <person name="Spatafora J."/>
            <person name="Crous P."/>
            <person name="Grigoriev I."/>
        </authorList>
    </citation>
    <scope>NUCLEOTIDE SEQUENCE</scope>
    <source>
        <strain evidence="2">CBS 269.34</strain>
    </source>
</reference>
<keyword evidence="3" id="KW-1185">Reference proteome</keyword>
<dbReference type="EMBL" id="MU004185">
    <property type="protein sequence ID" value="KAF2498534.1"/>
    <property type="molecule type" value="Genomic_DNA"/>
</dbReference>
<evidence type="ECO:0000313" key="3">
    <source>
        <dbReference type="Proteomes" id="UP000799750"/>
    </source>
</evidence>
<evidence type="ECO:0000256" key="1">
    <source>
        <dbReference type="SAM" id="MobiDB-lite"/>
    </source>
</evidence>
<evidence type="ECO:0000313" key="2">
    <source>
        <dbReference type="EMBL" id="KAF2498534.1"/>
    </source>
</evidence>